<protein>
    <recommendedName>
        <fullName evidence="4">DoxX family protein</fullName>
    </recommendedName>
</protein>
<organism evidence="2 3">
    <name type="scientific">Chitinophaga defluvii</name>
    <dbReference type="NCBI Taxonomy" id="3163343"/>
    <lineage>
        <taxon>Bacteria</taxon>
        <taxon>Pseudomonadati</taxon>
        <taxon>Bacteroidota</taxon>
        <taxon>Chitinophagia</taxon>
        <taxon>Chitinophagales</taxon>
        <taxon>Chitinophagaceae</taxon>
        <taxon>Chitinophaga</taxon>
    </lineage>
</organism>
<comment type="caution">
    <text evidence="2">The sequence shown here is derived from an EMBL/GenBank/DDBJ whole genome shotgun (WGS) entry which is preliminary data.</text>
</comment>
<keyword evidence="1" id="KW-0812">Transmembrane</keyword>
<keyword evidence="1" id="KW-0472">Membrane</keyword>
<feature type="transmembrane region" description="Helical" evidence="1">
    <location>
        <begin position="43"/>
        <end position="61"/>
    </location>
</feature>
<keyword evidence="3" id="KW-1185">Reference proteome</keyword>
<feature type="transmembrane region" description="Helical" evidence="1">
    <location>
        <begin position="68"/>
        <end position="86"/>
    </location>
</feature>
<dbReference type="Proteomes" id="UP001549749">
    <property type="component" value="Unassembled WGS sequence"/>
</dbReference>
<accession>A0ABV2T964</accession>
<evidence type="ECO:0000313" key="2">
    <source>
        <dbReference type="EMBL" id="MET6999567.1"/>
    </source>
</evidence>
<evidence type="ECO:0000313" key="3">
    <source>
        <dbReference type="Proteomes" id="UP001549749"/>
    </source>
</evidence>
<dbReference type="EMBL" id="JBEXAC010000002">
    <property type="protein sequence ID" value="MET6999567.1"/>
    <property type="molecule type" value="Genomic_DNA"/>
</dbReference>
<gene>
    <name evidence="2" type="ORF">ABR189_19420</name>
</gene>
<evidence type="ECO:0000256" key="1">
    <source>
        <dbReference type="SAM" id="Phobius"/>
    </source>
</evidence>
<dbReference type="RefSeq" id="WP_354662131.1">
    <property type="nucleotide sequence ID" value="NZ_JBEXAC010000002.1"/>
</dbReference>
<keyword evidence="1" id="KW-1133">Transmembrane helix</keyword>
<sequence length="118" mass="12571">MKTWIPNRVAIILYAIVIGIFGIFHFMNADMMAGVVPIPGGKAWVYITGLCLILAAISFIIGKKVRLAGYLLALFLLFIILSIHAPGAVNGDVQSTTAFLKDLGLMAGAILIANISPD</sequence>
<reference evidence="2 3" key="1">
    <citation type="submission" date="2024-06" db="EMBL/GenBank/DDBJ databases">
        <title>Chitinophaga defluvii sp. nov., isolated from municipal sewage.</title>
        <authorList>
            <person name="Zhang L."/>
        </authorList>
    </citation>
    <scope>NUCLEOTIDE SEQUENCE [LARGE SCALE GENOMIC DNA]</scope>
    <source>
        <strain evidence="2 3">H8</strain>
    </source>
</reference>
<name>A0ABV2T964_9BACT</name>
<feature type="transmembrane region" description="Helical" evidence="1">
    <location>
        <begin position="9"/>
        <end position="27"/>
    </location>
</feature>
<proteinExistence type="predicted"/>
<evidence type="ECO:0008006" key="4">
    <source>
        <dbReference type="Google" id="ProtNLM"/>
    </source>
</evidence>